<dbReference type="OrthoDB" id="3800368at2759"/>
<proteinExistence type="predicted"/>
<keyword evidence="2" id="KW-1185">Reference proteome</keyword>
<accession>A0A6A7AAF1</accession>
<feature type="non-terminal residue" evidence="1">
    <location>
        <position position="79"/>
    </location>
</feature>
<feature type="non-terminal residue" evidence="1">
    <location>
        <position position="1"/>
    </location>
</feature>
<dbReference type="EMBL" id="MU006219">
    <property type="protein sequence ID" value="KAF2830281.1"/>
    <property type="molecule type" value="Genomic_DNA"/>
</dbReference>
<dbReference type="AlphaFoldDB" id="A0A6A7AAF1"/>
<evidence type="ECO:0000313" key="2">
    <source>
        <dbReference type="Proteomes" id="UP000799424"/>
    </source>
</evidence>
<organism evidence="1 2">
    <name type="scientific">Ophiobolus disseminans</name>
    <dbReference type="NCBI Taxonomy" id="1469910"/>
    <lineage>
        <taxon>Eukaryota</taxon>
        <taxon>Fungi</taxon>
        <taxon>Dikarya</taxon>
        <taxon>Ascomycota</taxon>
        <taxon>Pezizomycotina</taxon>
        <taxon>Dothideomycetes</taxon>
        <taxon>Pleosporomycetidae</taxon>
        <taxon>Pleosporales</taxon>
        <taxon>Pleosporineae</taxon>
        <taxon>Phaeosphaeriaceae</taxon>
        <taxon>Ophiobolus</taxon>
    </lineage>
</organism>
<dbReference type="Proteomes" id="UP000799424">
    <property type="component" value="Unassembled WGS sequence"/>
</dbReference>
<gene>
    <name evidence="1" type="ORF">CC86DRAFT_268363</name>
</gene>
<evidence type="ECO:0000313" key="1">
    <source>
        <dbReference type="EMBL" id="KAF2830281.1"/>
    </source>
</evidence>
<reference evidence="1" key="1">
    <citation type="journal article" date="2020" name="Stud. Mycol.">
        <title>101 Dothideomycetes genomes: a test case for predicting lifestyles and emergence of pathogens.</title>
        <authorList>
            <person name="Haridas S."/>
            <person name="Albert R."/>
            <person name="Binder M."/>
            <person name="Bloem J."/>
            <person name="Labutti K."/>
            <person name="Salamov A."/>
            <person name="Andreopoulos B."/>
            <person name="Baker S."/>
            <person name="Barry K."/>
            <person name="Bills G."/>
            <person name="Bluhm B."/>
            <person name="Cannon C."/>
            <person name="Castanera R."/>
            <person name="Culley D."/>
            <person name="Daum C."/>
            <person name="Ezra D."/>
            <person name="Gonzalez J."/>
            <person name="Henrissat B."/>
            <person name="Kuo A."/>
            <person name="Liang C."/>
            <person name="Lipzen A."/>
            <person name="Lutzoni F."/>
            <person name="Magnuson J."/>
            <person name="Mondo S."/>
            <person name="Nolan M."/>
            <person name="Ohm R."/>
            <person name="Pangilinan J."/>
            <person name="Park H.-J."/>
            <person name="Ramirez L."/>
            <person name="Alfaro M."/>
            <person name="Sun H."/>
            <person name="Tritt A."/>
            <person name="Yoshinaga Y."/>
            <person name="Zwiers L.-H."/>
            <person name="Turgeon B."/>
            <person name="Goodwin S."/>
            <person name="Spatafora J."/>
            <person name="Crous P."/>
            <person name="Grigoriev I."/>
        </authorList>
    </citation>
    <scope>NUCLEOTIDE SEQUENCE</scope>
    <source>
        <strain evidence="1">CBS 113818</strain>
    </source>
</reference>
<sequence length="79" mass="8781">KKTINAFHPDEDAWIMLLHHKLKGTVEAGHNIKFPGPAPISEAFNNFFAGKILKDANGNDLLLPREPRDEISIKGKLGH</sequence>
<name>A0A6A7AAF1_9PLEO</name>
<protein>
    <submittedName>
        <fullName evidence="1">Uncharacterized protein</fullName>
    </submittedName>
</protein>